<evidence type="ECO:0000256" key="1">
    <source>
        <dbReference type="SAM" id="MobiDB-lite"/>
    </source>
</evidence>
<accession>A0AAN9TGH0</accession>
<evidence type="ECO:0000313" key="3">
    <source>
        <dbReference type="EMBL" id="KAK7572018.1"/>
    </source>
</evidence>
<feature type="compositionally biased region" description="Pro residues" evidence="1">
    <location>
        <begin position="320"/>
        <end position="351"/>
    </location>
</feature>
<evidence type="ECO:0000256" key="2">
    <source>
        <dbReference type="SAM" id="SignalP"/>
    </source>
</evidence>
<feature type="compositionally biased region" description="Basic and acidic residues" evidence="1">
    <location>
        <begin position="33"/>
        <end position="43"/>
    </location>
</feature>
<keyword evidence="4" id="KW-1185">Reference proteome</keyword>
<feature type="region of interest" description="Disordered" evidence="1">
    <location>
        <begin position="841"/>
        <end position="918"/>
    </location>
</feature>
<name>A0AAN9TGH0_9HEMI</name>
<feature type="region of interest" description="Disordered" evidence="1">
    <location>
        <begin position="31"/>
        <end position="72"/>
    </location>
</feature>
<feature type="compositionally biased region" description="Pro residues" evidence="1">
    <location>
        <begin position="244"/>
        <end position="312"/>
    </location>
</feature>
<proteinExistence type="predicted"/>
<feature type="region of interest" description="Disordered" evidence="1">
    <location>
        <begin position="522"/>
        <end position="542"/>
    </location>
</feature>
<feature type="region of interest" description="Disordered" evidence="1">
    <location>
        <begin position="573"/>
        <end position="643"/>
    </location>
</feature>
<feature type="region of interest" description="Disordered" evidence="1">
    <location>
        <begin position="89"/>
        <end position="357"/>
    </location>
</feature>
<sequence length="918" mass="98029">MPILSLLKLCFQVIILCLAIIFKSTSAVVNQKSDPKVTNRRDVPIQTDAYAAPSEAPPLSKDDIESRSSNFEATTPVFPLTAPVDDYGNALVPPKDEPVISNKDSSGYFYEPPPPNSLYGPPTSGPSYEYPKPSYPFPPKPSYGPPPRPSYGPPPKPFFPKPSFSLPPKPFFGPPRPIYGPPKPVYGPPPRPEYGPPPRPEYGPPPRPEYGPPPKPEYGPPQTISVGPPGDYGSIGSSPLKPDYLPPTQPGYGPPPKPDYLPPKPEYGPPPKPEYGPPPKPEYGPPPKPIYGPPPKPEYLPPPRPEYGPPLKPEYHPPRPEYLPPRPLPKPEYGPPPTQYLPPPSKPPTTYLPPQKFEGTFPGKLLFPLNFKAGLFGSSFHGPAGISSPPTPPVVSYDGWRPMKVPEFKDLGTIHSIEHHFHETPSPIPSSGYDSISPSVGSQYPLFGTSVPSYGYPSGSFGITPTVEHVHTTDCDHSTGQLSASGCCGTPPPNLAQPIGQPQYQNLGLSYGVPYGVPSGKQIEGPNLKPKSPVKFRPPVPPGLLESVGNSVLHGPTQSNFVGQSYIPPAVPEVSKSSNNYDSSSDYSISKDPSSFDIPAKPSPSLETPYSPQYSQFGLNPTASAAPPTGPSGGDFLQLSPQPTFGADYGSISQLPTKDEHLSGVSSGVGSIDNQAVPIGSYGSPGQSFNLPSAGLSNPTSYSNGYQLSSNPEFQSVFQSLGVNGQSISQSQSIELPSGSGPVHEYPIQGNNGQYTLQIQSADGGANGLPGIPHDQVLSNGLLQDILSAIEHQNPSSHTGFYDKSEQLLTAGSDNVLFKANKDLHENQIDEFTKAVGNEETYKRHAKDVSDKSKKDDSNTSADTGIKQNISWPDNTKSAANIKHTVSENASNEHSAHSTADSSSLNTPSISYSTTPKS</sequence>
<feature type="signal peptide" evidence="2">
    <location>
        <begin position="1"/>
        <end position="27"/>
    </location>
</feature>
<evidence type="ECO:0000313" key="4">
    <source>
        <dbReference type="Proteomes" id="UP001367676"/>
    </source>
</evidence>
<dbReference type="AlphaFoldDB" id="A0AAN9TGH0"/>
<dbReference type="EMBL" id="JBBCAQ010000038">
    <property type="protein sequence ID" value="KAK7572018.1"/>
    <property type="molecule type" value="Genomic_DNA"/>
</dbReference>
<comment type="caution">
    <text evidence="3">The sequence shown here is derived from an EMBL/GenBank/DDBJ whole genome shotgun (WGS) entry which is preliminary data.</text>
</comment>
<gene>
    <name evidence="3" type="ORF">V9T40_014490</name>
</gene>
<feature type="compositionally biased region" description="Pro residues" evidence="1">
    <location>
        <begin position="133"/>
        <end position="219"/>
    </location>
</feature>
<feature type="compositionally biased region" description="Low complexity" evidence="1">
    <location>
        <begin position="575"/>
        <end position="595"/>
    </location>
</feature>
<reference evidence="3 4" key="1">
    <citation type="submission" date="2024-03" db="EMBL/GenBank/DDBJ databases">
        <title>Adaptation during the transition from Ophiocordyceps entomopathogen to insect associate is accompanied by gene loss and intensified selection.</title>
        <authorList>
            <person name="Ward C.M."/>
            <person name="Onetto C.A."/>
            <person name="Borneman A.R."/>
        </authorList>
    </citation>
    <scope>NUCLEOTIDE SEQUENCE [LARGE SCALE GENOMIC DNA]</scope>
    <source>
        <strain evidence="3">AWRI1</strain>
        <tissue evidence="3">Single Adult Female</tissue>
    </source>
</reference>
<dbReference type="PRINTS" id="PR01217">
    <property type="entry name" value="PRICHEXTENSN"/>
</dbReference>
<dbReference type="Proteomes" id="UP001367676">
    <property type="component" value="Unassembled WGS sequence"/>
</dbReference>
<feature type="compositionally biased region" description="Polar residues" evidence="1">
    <location>
        <begin position="859"/>
        <end position="879"/>
    </location>
</feature>
<feature type="chain" id="PRO_5042852339" evidence="2">
    <location>
        <begin position="28"/>
        <end position="918"/>
    </location>
</feature>
<protein>
    <submittedName>
        <fullName evidence="3">Uncharacterized protein</fullName>
    </submittedName>
</protein>
<feature type="compositionally biased region" description="Basic and acidic residues" evidence="1">
    <location>
        <begin position="841"/>
        <end position="858"/>
    </location>
</feature>
<feature type="compositionally biased region" description="Polar residues" evidence="1">
    <location>
        <begin position="887"/>
        <end position="918"/>
    </location>
</feature>
<keyword evidence="2" id="KW-0732">Signal</keyword>
<feature type="compositionally biased region" description="Polar residues" evidence="1">
    <location>
        <begin position="605"/>
        <end position="619"/>
    </location>
</feature>
<organism evidence="3 4">
    <name type="scientific">Parthenolecanium corni</name>
    <dbReference type="NCBI Taxonomy" id="536013"/>
    <lineage>
        <taxon>Eukaryota</taxon>
        <taxon>Metazoa</taxon>
        <taxon>Ecdysozoa</taxon>
        <taxon>Arthropoda</taxon>
        <taxon>Hexapoda</taxon>
        <taxon>Insecta</taxon>
        <taxon>Pterygota</taxon>
        <taxon>Neoptera</taxon>
        <taxon>Paraneoptera</taxon>
        <taxon>Hemiptera</taxon>
        <taxon>Sternorrhyncha</taxon>
        <taxon>Coccoidea</taxon>
        <taxon>Coccidae</taxon>
        <taxon>Parthenolecanium</taxon>
    </lineage>
</organism>